<comment type="caution">
    <text evidence="2">The sequence shown here is derived from an EMBL/GenBank/DDBJ whole genome shotgun (WGS) entry which is preliminary data.</text>
</comment>
<reference evidence="2 3" key="1">
    <citation type="submission" date="2022-01" db="EMBL/GenBank/DDBJ databases">
        <title>A high-quality chromosome-level genome assembly of rohu carp, Labeo rohita.</title>
        <authorList>
            <person name="Arick M.A. II"/>
            <person name="Hsu C.-Y."/>
            <person name="Magbanua Z."/>
            <person name="Pechanova O."/>
            <person name="Grover C."/>
            <person name="Miller E."/>
            <person name="Thrash A."/>
            <person name="Ezzel L."/>
            <person name="Alam S."/>
            <person name="Benzie J."/>
            <person name="Hamilton M."/>
            <person name="Karsi A."/>
            <person name="Lawrence M.L."/>
            <person name="Peterson D.G."/>
        </authorList>
    </citation>
    <scope>NUCLEOTIDE SEQUENCE [LARGE SCALE GENOMIC DNA]</scope>
    <source>
        <strain evidence="3">BAU-BD-2019</strain>
        <tissue evidence="2">Blood</tissue>
    </source>
</reference>
<evidence type="ECO:0000313" key="2">
    <source>
        <dbReference type="EMBL" id="KAI2645750.1"/>
    </source>
</evidence>
<accession>A0ABQ8L5S1</accession>
<gene>
    <name evidence="2" type="ORF">H4Q32_029003</name>
</gene>
<sequence>MDTADHLENLGAVLKRLENAGLLLKREKLPIKDEETEEKKSEQVLMLDVLGDAPVDMPQIRRWTSRDVVMSRVQGDTVYARNDYGPQWVPAVVEKSTGPLSYTFLKGTGQKEKTWISFARNTQSQFPPIIAQGAPVIEGGIVQPVSSVPAEPAGWKELSLASQGEPGGVVEQLPKAGSVDTQAAESLTIRKSAREKPEPGYLKDFVR</sequence>
<name>A0ABQ8L5S1_LABRO</name>
<evidence type="ECO:0000256" key="1">
    <source>
        <dbReference type="SAM" id="MobiDB-lite"/>
    </source>
</evidence>
<dbReference type="EMBL" id="JACTAM010002140">
    <property type="protein sequence ID" value="KAI2645750.1"/>
    <property type="molecule type" value="Genomic_DNA"/>
</dbReference>
<proteinExistence type="predicted"/>
<keyword evidence="3" id="KW-1185">Reference proteome</keyword>
<feature type="region of interest" description="Disordered" evidence="1">
    <location>
        <begin position="181"/>
        <end position="207"/>
    </location>
</feature>
<evidence type="ECO:0000313" key="3">
    <source>
        <dbReference type="Proteomes" id="UP000830375"/>
    </source>
</evidence>
<organism evidence="2 3">
    <name type="scientific">Labeo rohita</name>
    <name type="common">Indian major carp</name>
    <name type="synonym">Cyprinus rohita</name>
    <dbReference type="NCBI Taxonomy" id="84645"/>
    <lineage>
        <taxon>Eukaryota</taxon>
        <taxon>Metazoa</taxon>
        <taxon>Chordata</taxon>
        <taxon>Craniata</taxon>
        <taxon>Vertebrata</taxon>
        <taxon>Euteleostomi</taxon>
        <taxon>Actinopterygii</taxon>
        <taxon>Neopterygii</taxon>
        <taxon>Teleostei</taxon>
        <taxon>Ostariophysi</taxon>
        <taxon>Cypriniformes</taxon>
        <taxon>Cyprinidae</taxon>
        <taxon>Labeoninae</taxon>
        <taxon>Labeonini</taxon>
        <taxon>Labeo</taxon>
    </lineage>
</organism>
<dbReference type="Proteomes" id="UP000830375">
    <property type="component" value="Unassembled WGS sequence"/>
</dbReference>
<protein>
    <submittedName>
        <fullName evidence="2">Complex I intermediate-associated protein 30, mitochondrial</fullName>
    </submittedName>
</protein>